<sequence>MRRLVLILFCLPLLLMGCFGSPRPLGTSAGLTEQEIALQRREASASDALAKALQLYHNEEFLDVETAKEYLDQAIQLDPTLVPARQYRAMLLLGQNRLDEALIDAEEVLKVKPDHTKAQFTVGFIQYNKGEYRAAIRAFSKVVKLDRNISEAYALRGASYSRLGHFQDAIKDFSRTLAMNPAHREAYYNRGLANMQLGNLVRAIYDLTQALTLDSQSIETLTARAAAYSKLGQFDKAVEDFQRAVDLAPSDNMLHALLADTQASNGNYEAAKQSADKAALLAEALGDDELVRVYKGMAADFAAKALSPPVSPRSKTGIPDKKGVPVPGQSLLPTDGVKGSPEALAGNTSRRAIQTDSDAVSAVGSKSKFRSAPGAETD</sequence>
<dbReference type="InterPro" id="IPR051685">
    <property type="entry name" value="Ycf3/AcsC/BcsC/TPR_MFPF"/>
</dbReference>
<dbReference type="PANTHER" id="PTHR44943:SF8">
    <property type="entry name" value="TPR REPEAT-CONTAINING PROTEIN MJ0263"/>
    <property type="match status" value="1"/>
</dbReference>
<dbReference type="KEGG" id="dpi:BN4_12397"/>
<dbReference type="HOGENOM" id="CLU_065540_0_0_7"/>
<reference evidence="6" key="2">
    <citation type="journal article" date="2013" name="Stand. Genomic Sci.">
        <title>Complete genome sequence of Desulfocapsa sulfexigens, a marine deltaproteobacterium specialized in disproportionating inorganic sulfur compounds.</title>
        <authorList>
            <person name="Finster K.W."/>
            <person name="Kjeldsen K.U."/>
            <person name="Kube M."/>
            <person name="Reinhardt R."/>
            <person name="Mussmann M."/>
            <person name="Amann R."/>
            <person name="Schreiber L."/>
        </authorList>
    </citation>
    <scope>NUCLEOTIDE SEQUENCE [LARGE SCALE GENOMIC DNA]</scope>
    <source>
        <strain evidence="6">DSM 10523 / SB164P1</strain>
    </source>
</reference>
<reference evidence="5 6" key="1">
    <citation type="journal article" date="2013" name="PLoS ONE">
        <title>The first genomic and proteomic characterization of a deep-sea sulfate reducer: insights into the piezophilic lifestyle of Desulfovibrio piezophilus.</title>
        <authorList>
            <person name="Pradel N."/>
            <person name="Ji B."/>
            <person name="Gimenez G."/>
            <person name="Talla E."/>
            <person name="Lenoble P."/>
            <person name="Garel M."/>
            <person name="Tamburini C."/>
            <person name="Fourquet P."/>
            <person name="Lebrun R."/>
            <person name="Bertin P."/>
            <person name="Denis Y."/>
            <person name="Pophillat M."/>
            <person name="Barbe V."/>
            <person name="Ollivier B."/>
            <person name="Dolla A."/>
        </authorList>
    </citation>
    <scope>NUCLEOTIDE SEQUENCE [LARGE SCALE GENOMIC DNA]</scope>
    <source>
        <strain evidence="6">DSM 10523 / SB164P1</strain>
    </source>
</reference>
<name>M1WTJ2_PSEP2</name>
<gene>
    <name evidence="5" type="ordered locus">BN4_12397</name>
</gene>
<dbReference type="Pfam" id="PF00515">
    <property type="entry name" value="TPR_1"/>
    <property type="match status" value="1"/>
</dbReference>
<feature type="region of interest" description="Disordered" evidence="4">
    <location>
        <begin position="306"/>
        <end position="378"/>
    </location>
</feature>
<keyword evidence="6" id="KW-1185">Reference proteome</keyword>
<dbReference type="AlphaFoldDB" id="M1WTJ2"/>
<keyword evidence="2 3" id="KW-0802">TPR repeat</keyword>
<feature type="repeat" description="TPR" evidence="3">
    <location>
        <begin position="150"/>
        <end position="183"/>
    </location>
</feature>
<evidence type="ECO:0000313" key="5">
    <source>
        <dbReference type="EMBL" id="CCH49632.1"/>
    </source>
</evidence>
<protein>
    <submittedName>
        <fullName evidence="5">Tetratricopeptide TPR_2 repeat protein</fullName>
    </submittedName>
</protein>
<dbReference type="Proteomes" id="UP000011724">
    <property type="component" value="Chromosome"/>
</dbReference>
<dbReference type="PROSITE" id="PS51257">
    <property type="entry name" value="PROKAR_LIPOPROTEIN"/>
    <property type="match status" value="1"/>
</dbReference>
<dbReference type="STRING" id="1322246.BN4_12397"/>
<feature type="compositionally biased region" description="Polar residues" evidence="4">
    <location>
        <begin position="346"/>
        <end position="358"/>
    </location>
</feature>
<dbReference type="PANTHER" id="PTHR44943">
    <property type="entry name" value="CELLULOSE SYNTHASE OPERON PROTEIN C"/>
    <property type="match status" value="1"/>
</dbReference>
<proteinExistence type="predicted"/>
<evidence type="ECO:0000256" key="3">
    <source>
        <dbReference type="PROSITE-ProRule" id="PRU00339"/>
    </source>
</evidence>
<dbReference type="eggNOG" id="COG0457">
    <property type="taxonomic scope" value="Bacteria"/>
</dbReference>
<accession>M1WTJ2</accession>
<dbReference type="PROSITE" id="PS50293">
    <property type="entry name" value="TPR_REGION"/>
    <property type="match status" value="2"/>
</dbReference>
<dbReference type="PATRIC" id="fig|879567.3.peg.2558"/>
<dbReference type="Pfam" id="PF13432">
    <property type="entry name" value="TPR_16"/>
    <property type="match status" value="2"/>
</dbReference>
<feature type="repeat" description="TPR" evidence="3">
    <location>
        <begin position="116"/>
        <end position="149"/>
    </location>
</feature>
<evidence type="ECO:0000313" key="6">
    <source>
        <dbReference type="Proteomes" id="UP000011724"/>
    </source>
</evidence>
<organism evidence="5 6">
    <name type="scientific">Pseudodesulfovibrio piezophilus (strain DSM 21447 / JCM 15486 / C1TLV30)</name>
    <name type="common">Desulfovibrio piezophilus</name>
    <dbReference type="NCBI Taxonomy" id="1322246"/>
    <lineage>
        <taxon>Bacteria</taxon>
        <taxon>Pseudomonadati</taxon>
        <taxon>Thermodesulfobacteriota</taxon>
        <taxon>Desulfovibrionia</taxon>
        <taxon>Desulfovibrionales</taxon>
        <taxon>Desulfovibrionaceae</taxon>
    </lineage>
</organism>
<dbReference type="Gene3D" id="1.25.40.10">
    <property type="entry name" value="Tetratricopeptide repeat domain"/>
    <property type="match status" value="3"/>
</dbReference>
<evidence type="ECO:0000256" key="2">
    <source>
        <dbReference type="ARBA" id="ARBA00022803"/>
    </source>
</evidence>
<dbReference type="PROSITE" id="PS50005">
    <property type="entry name" value="TPR"/>
    <property type="match status" value="4"/>
</dbReference>
<dbReference type="InterPro" id="IPR011990">
    <property type="entry name" value="TPR-like_helical_dom_sf"/>
</dbReference>
<evidence type="ECO:0000256" key="4">
    <source>
        <dbReference type="SAM" id="MobiDB-lite"/>
    </source>
</evidence>
<dbReference type="EMBL" id="FO203427">
    <property type="protein sequence ID" value="CCH49632.1"/>
    <property type="molecule type" value="Genomic_DNA"/>
</dbReference>
<feature type="repeat" description="TPR" evidence="3">
    <location>
        <begin position="184"/>
        <end position="217"/>
    </location>
</feature>
<evidence type="ECO:0000256" key="1">
    <source>
        <dbReference type="ARBA" id="ARBA00022737"/>
    </source>
</evidence>
<dbReference type="SUPFAM" id="SSF48452">
    <property type="entry name" value="TPR-like"/>
    <property type="match status" value="2"/>
</dbReference>
<feature type="repeat" description="TPR" evidence="3">
    <location>
        <begin position="218"/>
        <end position="251"/>
    </location>
</feature>
<keyword evidence="1" id="KW-0677">Repeat</keyword>
<dbReference type="InterPro" id="IPR019734">
    <property type="entry name" value="TPR_rpt"/>
</dbReference>
<dbReference type="SMART" id="SM00028">
    <property type="entry name" value="TPR"/>
    <property type="match status" value="7"/>
</dbReference>